<accession>A0A9P6EKI5</accession>
<feature type="compositionally biased region" description="Polar residues" evidence="4">
    <location>
        <begin position="359"/>
        <end position="368"/>
    </location>
</feature>
<dbReference type="OrthoDB" id="70161at2759"/>
<feature type="compositionally biased region" description="Low complexity" evidence="4">
    <location>
        <begin position="273"/>
        <end position="293"/>
    </location>
</feature>
<evidence type="ECO:0000313" key="6">
    <source>
        <dbReference type="EMBL" id="KAF9531461.1"/>
    </source>
</evidence>
<feature type="compositionally biased region" description="Low complexity" evidence="4">
    <location>
        <begin position="427"/>
        <end position="441"/>
    </location>
</feature>
<feature type="compositionally biased region" description="Polar residues" evidence="4">
    <location>
        <begin position="725"/>
        <end position="735"/>
    </location>
</feature>
<gene>
    <name evidence="6" type="ORF">CPB83DRAFT_849062</name>
</gene>
<feature type="region of interest" description="Disordered" evidence="4">
    <location>
        <begin position="50"/>
        <end position="72"/>
    </location>
</feature>
<protein>
    <recommendedName>
        <fullName evidence="3">Autophagy-related protein 13</fullName>
    </recommendedName>
</protein>
<proteinExistence type="inferred from homology"/>
<dbReference type="GO" id="GO:0000423">
    <property type="term" value="P:mitophagy"/>
    <property type="evidence" value="ECO:0007669"/>
    <property type="project" value="TreeGrafter"/>
</dbReference>
<dbReference type="GO" id="GO:0034497">
    <property type="term" value="P:protein localization to phagophore assembly site"/>
    <property type="evidence" value="ECO:0007669"/>
    <property type="project" value="TreeGrafter"/>
</dbReference>
<feature type="region of interest" description="Disordered" evidence="4">
    <location>
        <begin position="265"/>
        <end position="309"/>
    </location>
</feature>
<evidence type="ECO:0000256" key="3">
    <source>
        <dbReference type="RuleBase" id="RU361214"/>
    </source>
</evidence>
<feature type="domain" description="Autophagy-related protein 13 N-terminal" evidence="5">
    <location>
        <begin position="14"/>
        <end position="240"/>
    </location>
</feature>
<evidence type="ECO:0000256" key="4">
    <source>
        <dbReference type="SAM" id="MobiDB-lite"/>
    </source>
</evidence>
<dbReference type="AlphaFoldDB" id="A0A9P6EKI5"/>
<dbReference type="Pfam" id="PF10033">
    <property type="entry name" value="ATG13"/>
    <property type="match status" value="1"/>
</dbReference>
<feature type="compositionally biased region" description="Polar residues" evidence="4">
    <location>
        <begin position="636"/>
        <end position="645"/>
    </location>
</feature>
<feature type="compositionally biased region" description="Basic and acidic residues" evidence="4">
    <location>
        <begin position="51"/>
        <end position="60"/>
    </location>
</feature>
<feature type="compositionally biased region" description="Basic and acidic residues" evidence="4">
    <location>
        <begin position="681"/>
        <end position="724"/>
    </location>
</feature>
<feature type="compositionally biased region" description="Low complexity" evidence="4">
    <location>
        <begin position="400"/>
        <end position="415"/>
    </location>
</feature>
<evidence type="ECO:0000256" key="1">
    <source>
        <dbReference type="ARBA" id="ARBA00005246"/>
    </source>
</evidence>
<dbReference type="Gene3D" id="3.30.900.10">
    <property type="entry name" value="HORMA domain"/>
    <property type="match status" value="1"/>
</dbReference>
<feature type="compositionally biased region" description="Polar residues" evidence="4">
    <location>
        <begin position="464"/>
        <end position="474"/>
    </location>
</feature>
<feature type="compositionally biased region" description="Polar residues" evidence="4">
    <location>
        <begin position="805"/>
        <end position="827"/>
    </location>
</feature>
<keyword evidence="2 3" id="KW-0072">Autophagy</keyword>
<sequence>MSNDIQKADQIAFHFYTKLFYVINDARATEGVKPQSKVDKWFNLETPDSDLFSKESREPYKNISQSPSSGPPPLEIQVVLAIPELTHNQVLVHSSPDSSRVRIEPTPKFIVLETWTLECAPHRLGSDEHLSVNADTALPIIYKHGIILFRSIFSLLRILPTWKFYKRLRRRTGKNGGLSIQLHIKPLLGVRDDRKILDFDEAPSPNYHRPLPTSKHAFPTISHILGIFTLSATYLNTPNFQLDELESLLSSRFISLDKEEFVPTLEKHRQRDSISGSSLPSSSGIRSVLSRSPPRQIARATSSGVTGTAVGGGLLSGVDSMAVAERFIIPPVIGSSASTGTSALIPPPRPFPSMNPSPTNVGSTSSPSGLAINRLRKESMNSSSSSSLSLRDHPIPLPSAPGTSSPLSSSPSTGAGVPIRKPSIFKSNTVSSASGSSPSLSARQGIPSSLSREGGAIPAAGGSHSRQPSSNSPLPSVARLPPSPIGSGFNSAHGGTPSSLGDRRPGTSGSGASSDRDRRVSLQSIGHSALAGGGEDQGQSVGSGSGTVPLPVPTRKRYSSSFGHRYAGSGGSSSTGLGTGAVASGAVVGSAASGQSGLSNISGGPGGVTSPLANTGPTTAAMTSAVDVGVVGGTSGKNTPASIGSESRKEPAYLNTTTDDDDISIFVQDIDSRKPLLGRQKQLEKRDQELNLGQRHDREDTDSTIKGKQRETRSPIATEYRRTPLSESPITTSPLRSRPLAYGSPTHQQSPEAMAAASTSPSRGMMLTSQGEVDEKLSKMKETFFKSLEGLGSSGNGPRRKQTESDSLITTNTSSPKTSSVATPFQNGGSGAASASGSGSGSGSSADPAVSLSSRGMNLGLGFPSREPTSTSDSPKRGHYGYYNTPSLGLGLGGARYASASSSTLASSDVVNASQGSEEVIGKMDLYEERRRGGYPG</sequence>
<dbReference type="GO" id="GO:0000407">
    <property type="term" value="C:phagophore assembly site"/>
    <property type="evidence" value="ECO:0007669"/>
    <property type="project" value="TreeGrafter"/>
</dbReference>
<dbReference type="InterPro" id="IPR036570">
    <property type="entry name" value="HORMA_dom_sf"/>
</dbReference>
<comment type="caution">
    <text evidence="6">The sequence shown here is derived from an EMBL/GenBank/DDBJ whole genome shotgun (WGS) entry which is preliminary data.</text>
</comment>
<reference evidence="6" key="1">
    <citation type="submission" date="2020-11" db="EMBL/GenBank/DDBJ databases">
        <authorList>
            <consortium name="DOE Joint Genome Institute"/>
            <person name="Ahrendt S."/>
            <person name="Riley R."/>
            <person name="Andreopoulos W."/>
            <person name="Labutti K."/>
            <person name="Pangilinan J."/>
            <person name="Ruiz-Duenas F.J."/>
            <person name="Barrasa J.M."/>
            <person name="Sanchez-Garcia M."/>
            <person name="Camarero S."/>
            <person name="Miyauchi S."/>
            <person name="Serrano A."/>
            <person name="Linde D."/>
            <person name="Babiker R."/>
            <person name="Drula E."/>
            <person name="Ayuso-Fernandez I."/>
            <person name="Pacheco R."/>
            <person name="Padilla G."/>
            <person name="Ferreira P."/>
            <person name="Barriuso J."/>
            <person name="Kellner H."/>
            <person name="Castanera R."/>
            <person name="Alfaro M."/>
            <person name="Ramirez L."/>
            <person name="Pisabarro A.G."/>
            <person name="Kuo A."/>
            <person name="Tritt A."/>
            <person name="Lipzen A."/>
            <person name="He G."/>
            <person name="Yan M."/>
            <person name="Ng V."/>
            <person name="Cullen D."/>
            <person name="Martin F."/>
            <person name="Rosso M.-N."/>
            <person name="Henrissat B."/>
            <person name="Hibbett D."/>
            <person name="Martinez A.T."/>
            <person name="Grigoriev I.V."/>
        </authorList>
    </citation>
    <scope>NUCLEOTIDE SEQUENCE</scope>
    <source>
        <strain evidence="6">CBS 506.95</strain>
    </source>
</reference>
<feature type="region of interest" description="Disordered" evidence="4">
    <location>
        <begin position="633"/>
        <end position="656"/>
    </location>
</feature>
<keyword evidence="7" id="KW-1185">Reference proteome</keyword>
<dbReference type="PANTHER" id="PTHR13430">
    <property type="match status" value="1"/>
</dbReference>
<evidence type="ECO:0000313" key="7">
    <source>
        <dbReference type="Proteomes" id="UP000807306"/>
    </source>
</evidence>
<dbReference type="GO" id="GO:0034727">
    <property type="term" value="P:piecemeal microautophagy of the nucleus"/>
    <property type="evidence" value="ECO:0007669"/>
    <property type="project" value="TreeGrafter"/>
</dbReference>
<dbReference type="InterPro" id="IPR040182">
    <property type="entry name" value="ATG13"/>
</dbReference>
<feature type="region of interest" description="Disordered" evidence="4">
    <location>
        <begin position="677"/>
        <end position="773"/>
    </location>
</feature>
<name>A0A9P6EKI5_9AGAR</name>
<feature type="region of interest" description="Disordered" evidence="4">
    <location>
        <begin position="338"/>
        <end position="574"/>
    </location>
</feature>
<feature type="region of interest" description="Disordered" evidence="4">
    <location>
        <begin position="788"/>
        <end position="882"/>
    </location>
</feature>
<feature type="compositionally biased region" description="Gly residues" evidence="4">
    <location>
        <begin position="531"/>
        <end position="545"/>
    </location>
</feature>
<organism evidence="6 7">
    <name type="scientific">Crepidotus variabilis</name>
    <dbReference type="NCBI Taxonomy" id="179855"/>
    <lineage>
        <taxon>Eukaryota</taxon>
        <taxon>Fungi</taxon>
        <taxon>Dikarya</taxon>
        <taxon>Basidiomycota</taxon>
        <taxon>Agaricomycotina</taxon>
        <taxon>Agaricomycetes</taxon>
        <taxon>Agaricomycetidae</taxon>
        <taxon>Agaricales</taxon>
        <taxon>Agaricineae</taxon>
        <taxon>Crepidotaceae</taxon>
        <taxon>Crepidotus</taxon>
    </lineage>
</organism>
<dbReference type="InterPro" id="IPR018731">
    <property type="entry name" value="Atg13_N"/>
</dbReference>
<dbReference type="Proteomes" id="UP000807306">
    <property type="component" value="Unassembled WGS sequence"/>
</dbReference>
<feature type="compositionally biased region" description="Pro residues" evidence="4">
    <location>
        <begin position="345"/>
        <end position="355"/>
    </location>
</feature>
<dbReference type="GO" id="GO:1990316">
    <property type="term" value="C:Atg1/ULK1 kinase complex"/>
    <property type="evidence" value="ECO:0007669"/>
    <property type="project" value="InterPro"/>
</dbReference>
<dbReference type="PANTHER" id="PTHR13430:SF4">
    <property type="entry name" value="AUTOPHAGY-RELATED PROTEIN 13"/>
    <property type="match status" value="1"/>
</dbReference>
<evidence type="ECO:0000256" key="2">
    <source>
        <dbReference type="ARBA" id="ARBA00023006"/>
    </source>
</evidence>
<dbReference type="GO" id="GO:0005829">
    <property type="term" value="C:cytosol"/>
    <property type="evidence" value="ECO:0007669"/>
    <property type="project" value="TreeGrafter"/>
</dbReference>
<comment type="similarity">
    <text evidence="1 3">Belongs to the ATG13 family. Fungi subfamily.</text>
</comment>
<evidence type="ECO:0000259" key="5">
    <source>
        <dbReference type="Pfam" id="PF10033"/>
    </source>
</evidence>
<dbReference type="EMBL" id="MU157835">
    <property type="protein sequence ID" value="KAF9531461.1"/>
    <property type="molecule type" value="Genomic_DNA"/>
</dbReference>
<feature type="compositionally biased region" description="Polar residues" evidence="4">
    <location>
        <begin position="745"/>
        <end position="771"/>
    </location>
</feature>